<dbReference type="SUPFAM" id="SSF52777">
    <property type="entry name" value="CoA-dependent acyltransferases"/>
    <property type="match status" value="6"/>
</dbReference>
<proteinExistence type="predicted"/>
<dbReference type="InterPro" id="IPR025110">
    <property type="entry name" value="AMP-bd_C"/>
</dbReference>
<feature type="domain" description="Carrier" evidence="5">
    <location>
        <begin position="980"/>
        <end position="1054"/>
    </location>
</feature>
<dbReference type="InterPro" id="IPR036736">
    <property type="entry name" value="ACP-like_sf"/>
</dbReference>
<dbReference type="PROSITE" id="PS00012">
    <property type="entry name" value="PHOSPHOPANTETHEINE"/>
    <property type="match status" value="2"/>
</dbReference>
<dbReference type="InterPro" id="IPR001242">
    <property type="entry name" value="Condensation_dom"/>
</dbReference>
<name>A0ABW5GS66_9PSEU</name>
<dbReference type="CDD" id="cd19531">
    <property type="entry name" value="LCL_NRPS-like"/>
    <property type="match status" value="1"/>
</dbReference>
<protein>
    <submittedName>
        <fullName evidence="6">Amino acid adenylation domain-containing protein</fullName>
    </submittedName>
</protein>
<sequence>MKSTSSRPDNGRLIEAPASHAEERLHFVERLSGGRAPYKVVSALRIDGPLDETALERAAAEVLRRHEALRTGFLMTSAGLVRQVRPETAVPLHRMDLRALPETDRADEADRRLRALADEPFDLARPPLLRIGLARISGTGWRLMVACHHIVSDGRSQVVLLHDLAAQYRSFAEHGVPAGEPPEGGSLREFAATDRAFAESARGGVEAEYWRARLAEAPTECPLPYDAAEPPVRAFRGRTEFFRMTGDELRPLFALASEQRFVALLSVWGAVLARYSGQEGVVVGAPFARRTRRADEDTIGFFANTVPLHVDLRDGPSGTELLARTRATVAGGLEHQLLDFSHIIEGLPEHQEGHEHRRRDDWLKALFVSREPIGSPDFGAGLTAAPVPFAVSGARVDLQLTVEPGDHGFTFELEYDTELFHEATITRLIGHFRQLCATLPRDPDRPVRELPLMTAPERAELDAWNATERDYPKWTVPELIEEQARRTPDAVAVRFRDETLTYAELDALANRLARHLREAGVGAQDLVGVHLYRSTELVVSLLAIHKAQAAYVPMDPDYPAERVAYMIADAGMPVVLTQEHLAAGLDAGEAVVLDVPRVLAESTLPGTPLGLPVAADSLAYMIYTSGSTGRPKGVLLEHRALFNRLYWMQEAFPLTGADRVIQKTPFSFDVSVWEFFWPLMVGAGIVVAEPGIHRDPVALAEAMRKSDVTVAHFVPSMLDLFLQADVGALPALRLVFSSGEALSSQTVGAFHRQLESELHNLYGPTEAAIDVSHWPCTPADAHGAVPIGRPIANVRLFVLDPAGNPQPVGLAGELHIGGICLARGYHGRAELTAERFVTDPFSADEDARLYRTGDLARFRPDGAIEYLGRIDDQIKLRGLRIELGEIEACLREAAGCTEAAVKPVTAPSGATVLVGYYRAERDLDPAALGARLGERLPDYMVPVDFLRVSRLPLTPNGKLDRKALPAPKMRDTAEGASAEPPNGPVEELLARCWQEILKVGKIARDSSFFALGGDSILGIRLITAMREAGYELTVGDLFAHHRLAELASAARAVDVPAEVTTATGSDRAVEDSWPASQLQTGMMFHSGLNPEIPVYHDIFRYRVAVPRVDERALVRAWELLAQRHPALRARFDTENWPEPRMVVESAPPLPVEVVDCTGEQDPHAVVGDWAEREKRTPIDPGAAPAYRVRFFVTGATGVVLGFAFHHAILDGWSVASVVEDWVRHYTALLADPGATPAPESVTDATRNAQKLYAELEGRAAADPEQAGFWRSLLADADPLEIPRLVRDAPQDRPGEVEVRGRLLDPRLAELLRGRAGEWGVPLKSVFLAVHLRVLGLVTNRRDVLTGLVSNGRPEVGGAEQALGMFLNTLPFRLEIDPDETWRTLAERCFALEQRLQPRRWYPLAEIQRVAGTAAVSDVIFNFTNFHVHQQEHRADEAHVESVEYFEQTNVPLVVYVGSNAFAGGWEYRIGYDPHRYTAEQIDRYLGYYQQCVTALVRDGGRAWSAGDPLSAAERDLVLPPVARAVPPRLGESESLPARFAVMAARHGERVAVTCGDRRLTYRELDRRANALAARLVREGVRPGDLVALALERDLEMVLSIVATVKAGAVYVPVDPEYPRERIAAVVEDSGARLLIGTEDVLGLFPDLPGIAGTPESLAAITGDGTEDAPSAEPGPDSPAYVIFTSGSTGRPKGVQVTHGNVLRLFAATEDWFGFDEHDRWTSFHSFAFDFSVWEMWGALLYGGGLVVVPFWVSRSAEEFAELVARERITVLNQTPSAFRAVKRELMARGGPGDLALRHVVFGGEALDFTELADWFAHFGDDRPRLVNMYGITETTVHVTYRPIRRADTLSPASLIGEPIPDLGVYLLDDRLRPVPVGTVGELVVSGGGVALGYLGRHEETRRRFVELDLGGGRVERAYRSGDLGRRLPDGDIEYLGRADAQVKVQGYRIETGDISAALTTHPAVRSALAVAFTRAAGNKALAGYFVTEPGTTATAGELLEYLRSRLPGYMVPHVLVGLEQWPLTTNGKIDRKALPDPEAGIRGDDRPRTPPRTAAEAAMAAVWREVLAVPETGIDDTFYSLGGDSIQGIRLVGALRRDGFEVTLAELFGRQTIRALFDADDRLAEGGTAGEAPADEAVAPFALLTDADRARIPAGVTDAYPATQLQLGMIFHTELDHRQGTFHDLISYRIDLPYDHGALSTLLSGLVRGNDALRTSVALGGYSRPLQLVHEQAPVNLLVHDLSHVDEAHQEVLLSEWFEAEKTTGFQWHTAPLMRFFVHRRGPERFNLSLSFHHAILDGWSFSRLMAGLLDDYHRVLRGEPLAPAAPSPLSYPDYVRLELAAQRDEESRRFWQRELRDAPVTKLPRVPEVDPERRWSETVLTFDEPVRTGLATAAARRGVTVRQLCLAAHVRALSLLCQEEDVTTGVFGHGRPEHPDAERMVGLFLNIRPLRARADTDWDALIAAVAAADHASLPHRRFSYASIQEALGGRRLVETAFNFVDFTAYRDRLGDRGERIVGDIRWFEHADFALLVTFGTDLFTNRLNLTLNAAAHVLDQRTVETFGAVYRNLLLDLVGLGHDTPTEALLASVPPVGDREPDRYDRAGLSQALPVLGRPVDLKEVRRVLEEAYAERVGAEPGGVGALLEFRPDSLTALRIVSLLRSRCGIGVGVGILLRGNPVRELLRLLSDAAARG</sequence>
<evidence type="ECO:0000313" key="7">
    <source>
        <dbReference type="Proteomes" id="UP001597419"/>
    </source>
</evidence>
<feature type="domain" description="Carrier" evidence="5">
    <location>
        <begin position="2050"/>
        <end position="2124"/>
    </location>
</feature>
<gene>
    <name evidence="6" type="ORF">ACFSYJ_34535</name>
</gene>
<dbReference type="Gene3D" id="3.40.50.980">
    <property type="match status" value="2"/>
</dbReference>
<dbReference type="NCBIfam" id="TIGR01733">
    <property type="entry name" value="AA-adenyl-dom"/>
    <property type="match status" value="2"/>
</dbReference>
<dbReference type="Gene3D" id="2.30.38.10">
    <property type="entry name" value="Luciferase, Domain 3"/>
    <property type="match status" value="1"/>
</dbReference>
<dbReference type="InterPro" id="IPR023213">
    <property type="entry name" value="CAT-like_dom_sf"/>
</dbReference>
<dbReference type="NCBIfam" id="NF003417">
    <property type="entry name" value="PRK04813.1"/>
    <property type="match status" value="2"/>
</dbReference>
<dbReference type="InterPro" id="IPR000873">
    <property type="entry name" value="AMP-dep_synth/lig_dom"/>
</dbReference>
<evidence type="ECO:0000259" key="5">
    <source>
        <dbReference type="PROSITE" id="PS50075"/>
    </source>
</evidence>
<evidence type="ECO:0000256" key="1">
    <source>
        <dbReference type="ARBA" id="ARBA00001957"/>
    </source>
</evidence>
<dbReference type="InterPro" id="IPR042099">
    <property type="entry name" value="ANL_N_sf"/>
</dbReference>
<dbReference type="InterPro" id="IPR045851">
    <property type="entry name" value="AMP-bd_C_sf"/>
</dbReference>
<dbReference type="Pfam" id="PF00501">
    <property type="entry name" value="AMP-binding"/>
    <property type="match status" value="2"/>
</dbReference>
<dbReference type="SUPFAM" id="SSF56801">
    <property type="entry name" value="Acetyl-CoA synthetase-like"/>
    <property type="match status" value="2"/>
</dbReference>
<dbReference type="Gene3D" id="3.40.50.12780">
    <property type="entry name" value="N-terminal domain of ligase-like"/>
    <property type="match status" value="1"/>
</dbReference>
<feature type="compositionally biased region" description="Basic and acidic residues" evidence="4">
    <location>
        <begin position="958"/>
        <end position="973"/>
    </location>
</feature>
<keyword evidence="2" id="KW-0596">Phosphopantetheine</keyword>
<dbReference type="InterPro" id="IPR010071">
    <property type="entry name" value="AA_adenyl_dom"/>
</dbReference>
<dbReference type="Gene3D" id="1.10.1200.10">
    <property type="entry name" value="ACP-like"/>
    <property type="match status" value="2"/>
</dbReference>
<organism evidence="6 7">
    <name type="scientific">Amycolatopsis samaneae</name>
    <dbReference type="NCBI Taxonomy" id="664691"/>
    <lineage>
        <taxon>Bacteria</taxon>
        <taxon>Bacillati</taxon>
        <taxon>Actinomycetota</taxon>
        <taxon>Actinomycetes</taxon>
        <taxon>Pseudonocardiales</taxon>
        <taxon>Pseudonocardiaceae</taxon>
        <taxon>Amycolatopsis</taxon>
    </lineage>
</organism>
<dbReference type="Pfam" id="PF00550">
    <property type="entry name" value="PP-binding"/>
    <property type="match status" value="2"/>
</dbReference>
<dbReference type="Proteomes" id="UP001597419">
    <property type="component" value="Unassembled WGS sequence"/>
</dbReference>
<evidence type="ECO:0000256" key="2">
    <source>
        <dbReference type="ARBA" id="ARBA00022450"/>
    </source>
</evidence>
<feature type="compositionally biased region" description="Basic and acidic residues" evidence="4">
    <location>
        <begin position="2032"/>
        <end position="2048"/>
    </location>
</feature>
<dbReference type="PANTHER" id="PTHR45527">
    <property type="entry name" value="NONRIBOSOMAL PEPTIDE SYNTHETASE"/>
    <property type="match status" value="1"/>
</dbReference>
<dbReference type="Pfam" id="PF00668">
    <property type="entry name" value="Condensation"/>
    <property type="match status" value="3"/>
</dbReference>
<dbReference type="InterPro" id="IPR009081">
    <property type="entry name" value="PP-bd_ACP"/>
</dbReference>
<keyword evidence="7" id="KW-1185">Reference proteome</keyword>
<dbReference type="InterPro" id="IPR020845">
    <property type="entry name" value="AMP-binding_CS"/>
</dbReference>
<dbReference type="RefSeq" id="WP_345386463.1">
    <property type="nucleotide sequence ID" value="NZ_BAABHG010000001.1"/>
</dbReference>
<dbReference type="SUPFAM" id="SSF47336">
    <property type="entry name" value="ACP-like"/>
    <property type="match status" value="2"/>
</dbReference>
<accession>A0ABW5GS66</accession>
<comment type="cofactor">
    <cofactor evidence="1">
        <name>pantetheine 4'-phosphate</name>
        <dbReference type="ChEBI" id="CHEBI:47942"/>
    </cofactor>
</comment>
<dbReference type="Gene3D" id="3.30.300.30">
    <property type="match status" value="2"/>
</dbReference>
<dbReference type="Pfam" id="PF13193">
    <property type="entry name" value="AMP-binding_C"/>
    <property type="match status" value="2"/>
</dbReference>
<reference evidence="7" key="1">
    <citation type="journal article" date="2019" name="Int. J. Syst. Evol. Microbiol.">
        <title>The Global Catalogue of Microorganisms (GCM) 10K type strain sequencing project: providing services to taxonomists for standard genome sequencing and annotation.</title>
        <authorList>
            <consortium name="The Broad Institute Genomics Platform"/>
            <consortium name="The Broad Institute Genome Sequencing Center for Infectious Disease"/>
            <person name="Wu L."/>
            <person name="Ma J."/>
        </authorList>
    </citation>
    <scope>NUCLEOTIDE SEQUENCE [LARGE SCALE GENOMIC DNA]</scope>
    <source>
        <strain evidence="7">CGMCC 4.7643</strain>
    </source>
</reference>
<dbReference type="PROSITE" id="PS00455">
    <property type="entry name" value="AMP_BINDING"/>
    <property type="match status" value="2"/>
</dbReference>
<dbReference type="InterPro" id="IPR006162">
    <property type="entry name" value="Ppantetheine_attach_site"/>
</dbReference>
<dbReference type="PROSITE" id="PS50075">
    <property type="entry name" value="CARRIER"/>
    <property type="match status" value="2"/>
</dbReference>
<dbReference type="SMART" id="SM00823">
    <property type="entry name" value="PKS_PP"/>
    <property type="match status" value="2"/>
</dbReference>
<keyword evidence="3" id="KW-0597">Phosphoprotein</keyword>
<dbReference type="InterPro" id="IPR020806">
    <property type="entry name" value="PKS_PP-bd"/>
</dbReference>
<dbReference type="CDD" id="cd17643">
    <property type="entry name" value="A_NRPS_Cytc1-like"/>
    <property type="match status" value="1"/>
</dbReference>
<dbReference type="PANTHER" id="PTHR45527:SF1">
    <property type="entry name" value="FATTY ACID SYNTHASE"/>
    <property type="match status" value="1"/>
</dbReference>
<comment type="caution">
    <text evidence="6">The sequence shown here is derived from an EMBL/GenBank/DDBJ whole genome shotgun (WGS) entry which is preliminary data.</text>
</comment>
<dbReference type="Gene3D" id="3.30.559.30">
    <property type="entry name" value="Nonribosomal peptide synthetase, condensation domain"/>
    <property type="match status" value="3"/>
</dbReference>
<dbReference type="Gene3D" id="3.30.559.10">
    <property type="entry name" value="Chloramphenicol acetyltransferase-like domain"/>
    <property type="match status" value="3"/>
</dbReference>
<evidence type="ECO:0000256" key="4">
    <source>
        <dbReference type="SAM" id="MobiDB-lite"/>
    </source>
</evidence>
<feature type="region of interest" description="Disordered" evidence="4">
    <location>
        <begin position="958"/>
        <end position="982"/>
    </location>
</feature>
<dbReference type="EMBL" id="JBHUKU010000022">
    <property type="protein sequence ID" value="MFD2463777.1"/>
    <property type="molecule type" value="Genomic_DNA"/>
</dbReference>
<evidence type="ECO:0000313" key="6">
    <source>
        <dbReference type="EMBL" id="MFD2463777.1"/>
    </source>
</evidence>
<evidence type="ECO:0000256" key="3">
    <source>
        <dbReference type="ARBA" id="ARBA00022553"/>
    </source>
</evidence>
<feature type="region of interest" description="Disordered" evidence="4">
    <location>
        <begin position="2032"/>
        <end position="2051"/>
    </location>
</feature>
<dbReference type="CDD" id="cd17646">
    <property type="entry name" value="A_NRPS_AB3403-like"/>
    <property type="match status" value="1"/>
</dbReference>